<evidence type="ECO:0000256" key="4">
    <source>
        <dbReference type="ARBA" id="ARBA00022691"/>
    </source>
</evidence>
<dbReference type="InterPro" id="IPR029063">
    <property type="entry name" value="SAM-dependent_MTases_sf"/>
</dbReference>
<dbReference type="GO" id="GO:0002940">
    <property type="term" value="P:tRNA N2-guanine methylation"/>
    <property type="evidence" value="ECO:0007669"/>
    <property type="project" value="TreeGrafter"/>
</dbReference>
<accession>A0AAP0IZR5</accession>
<keyword evidence="5 7" id="KW-0819">tRNA processing</keyword>
<dbReference type="InterPro" id="IPR002905">
    <property type="entry name" value="Trm1"/>
</dbReference>
<sequence>MNFHCQCIIGLPTANRGQINVPVRQPLRWVEAPGAPPLGSPARPQPNTPARLIMGNNLSFPISDLLFRHISCRIGKMGHEADGLHRRGSGEPSPLRWVIHMKGLGFCNLLYVGDANIDFLLRNTNCELLTRMDLGVLAASLYKKSRGGGVRIFDAMCGCGIRSLRYLVQAEADFVWANDANEENRKTVLANLSSVERRRWLATHFDANRVMADCYLHREFFDLIDIDSFGSDSSFFRSAFDSLKLDGLLYVTSTDGYSSGGHRPNHSLASYGAYVRPMPYSNEVGLRMLIGGAVRDASVLGYRVSPLFSYYSYHGPVFRVMLLVNRGKLPENRHYGFISYCKLCGNSQSFTWEKLGQICCSCTNGEVSNSLVVSGPLWIGPLHNKAYVTEMLNASRQSGWVEPGGCSDLEKLLEQLINESDPELSFGYIKLDEVASRAKINSPPLRTLMSTLQKEGYAVSRSHIASNAIKTNCPMTVCIQIARDLQKCQNGSSL</sequence>
<dbReference type="PROSITE" id="PS51626">
    <property type="entry name" value="SAM_MT_TRM1"/>
    <property type="match status" value="1"/>
</dbReference>
<reference evidence="8 9" key="1">
    <citation type="submission" date="2024-01" db="EMBL/GenBank/DDBJ databases">
        <title>Genome assemblies of Stephania.</title>
        <authorList>
            <person name="Yang L."/>
        </authorList>
    </citation>
    <scope>NUCLEOTIDE SEQUENCE [LARGE SCALE GENOMIC DNA]</scope>
    <source>
        <strain evidence="8">QJT</strain>
        <tissue evidence="8">Leaf</tissue>
    </source>
</reference>
<evidence type="ECO:0000313" key="8">
    <source>
        <dbReference type="EMBL" id="KAK9124709.1"/>
    </source>
</evidence>
<comment type="similarity">
    <text evidence="7">Belongs to the class I-like SAM-binding methyltransferase superfamily. Trm1 family.</text>
</comment>
<organism evidence="8 9">
    <name type="scientific">Stephania japonica</name>
    <dbReference type="NCBI Taxonomy" id="461633"/>
    <lineage>
        <taxon>Eukaryota</taxon>
        <taxon>Viridiplantae</taxon>
        <taxon>Streptophyta</taxon>
        <taxon>Embryophyta</taxon>
        <taxon>Tracheophyta</taxon>
        <taxon>Spermatophyta</taxon>
        <taxon>Magnoliopsida</taxon>
        <taxon>Ranunculales</taxon>
        <taxon>Menispermaceae</taxon>
        <taxon>Menispermoideae</taxon>
        <taxon>Cissampelideae</taxon>
        <taxon>Stephania</taxon>
    </lineage>
</organism>
<evidence type="ECO:0000256" key="3">
    <source>
        <dbReference type="ARBA" id="ARBA00022679"/>
    </source>
</evidence>
<protein>
    <recommendedName>
        <fullName evidence="7">tRNA (guanine(26)-N(2))-dimethyltransferase</fullName>
        <ecNumber evidence="7">2.1.1.216</ecNumber>
    </recommendedName>
</protein>
<dbReference type="GO" id="GO:0160104">
    <property type="term" value="F:tRNA (guanine(26)-N2)-dimethyltransferase activity"/>
    <property type="evidence" value="ECO:0007669"/>
    <property type="project" value="UniProtKB-UniRule"/>
</dbReference>
<dbReference type="Pfam" id="PF02005">
    <property type="entry name" value="TRM"/>
    <property type="match status" value="1"/>
</dbReference>
<comment type="caution">
    <text evidence="8">The sequence shown here is derived from an EMBL/GenBank/DDBJ whole genome shotgun (WGS) entry which is preliminary data.</text>
</comment>
<evidence type="ECO:0000313" key="9">
    <source>
        <dbReference type="Proteomes" id="UP001417504"/>
    </source>
</evidence>
<dbReference type="PANTHER" id="PTHR10631:SF9">
    <property type="entry name" value="TRNA (GUANINE(26)-N(2))-DIMETHYLTRANSFERASE"/>
    <property type="match status" value="1"/>
</dbReference>
<dbReference type="InterPro" id="IPR042296">
    <property type="entry name" value="tRNA_met_Trm1_C"/>
</dbReference>
<keyword evidence="3 7" id="KW-0808">Transferase</keyword>
<keyword evidence="2 7" id="KW-0489">Methyltransferase</keyword>
<dbReference type="SUPFAM" id="SSF53335">
    <property type="entry name" value="S-adenosyl-L-methionine-dependent methyltransferases"/>
    <property type="match status" value="1"/>
</dbReference>
<dbReference type="GO" id="GO:0005634">
    <property type="term" value="C:nucleus"/>
    <property type="evidence" value="ECO:0007669"/>
    <property type="project" value="TreeGrafter"/>
</dbReference>
<dbReference type="PANTHER" id="PTHR10631">
    <property type="entry name" value="N 2 ,N 2 -DIMETHYLGUANOSINE TRNA METHYLTRANSFERASE"/>
    <property type="match status" value="1"/>
</dbReference>
<evidence type="ECO:0000256" key="1">
    <source>
        <dbReference type="ARBA" id="ARBA00022555"/>
    </source>
</evidence>
<evidence type="ECO:0000256" key="7">
    <source>
        <dbReference type="PROSITE-ProRule" id="PRU00958"/>
    </source>
</evidence>
<evidence type="ECO:0000256" key="2">
    <source>
        <dbReference type="ARBA" id="ARBA00022603"/>
    </source>
</evidence>
<dbReference type="EMBL" id="JBBNAE010000005">
    <property type="protein sequence ID" value="KAK9124709.1"/>
    <property type="molecule type" value="Genomic_DNA"/>
</dbReference>
<dbReference type="EC" id="2.1.1.216" evidence="7"/>
<dbReference type="FunFam" id="3.30.56.70:FF:000001">
    <property type="entry name" value="tRNA (guanine(26)-N(2))-dimethyltransferase"/>
    <property type="match status" value="1"/>
</dbReference>
<name>A0AAP0IZR5_9MAGN</name>
<keyword evidence="6 7" id="KW-0694">RNA-binding</keyword>
<dbReference type="Gene3D" id="3.30.56.70">
    <property type="entry name" value="N2,N2-dimethylguanosine tRNA methyltransferase, C-terminal domain"/>
    <property type="match status" value="1"/>
</dbReference>
<dbReference type="GO" id="GO:0000049">
    <property type="term" value="F:tRNA binding"/>
    <property type="evidence" value="ECO:0007669"/>
    <property type="project" value="UniProtKB-UniRule"/>
</dbReference>
<proteinExistence type="inferred from homology"/>
<keyword evidence="1 7" id="KW-0820">tRNA-binding</keyword>
<evidence type="ECO:0000256" key="5">
    <source>
        <dbReference type="ARBA" id="ARBA00022694"/>
    </source>
</evidence>
<comment type="catalytic activity">
    <reaction evidence="7">
        <text>guanosine(26) in tRNA + 2 S-adenosyl-L-methionine = N(2)-dimethylguanosine(26) in tRNA + 2 S-adenosyl-L-homocysteine + 2 H(+)</text>
        <dbReference type="Rhea" id="RHEA:43140"/>
        <dbReference type="Rhea" id="RHEA-COMP:10359"/>
        <dbReference type="Rhea" id="RHEA-COMP:10360"/>
        <dbReference type="ChEBI" id="CHEBI:15378"/>
        <dbReference type="ChEBI" id="CHEBI:57856"/>
        <dbReference type="ChEBI" id="CHEBI:59789"/>
        <dbReference type="ChEBI" id="CHEBI:74269"/>
        <dbReference type="ChEBI" id="CHEBI:74513"/>
        <dbReference type="EC" id="2.1.1.216"/>
    </reaction>
</comment>
<dbReference type="Gene3D" id="3.40.50.150">
    <property type="entry name" value="Vaccinia Virus protein VP39"/>
    <property type="match status" value="1"/>
</dbReference>
<keyword evidence="9" id="KW-1185">Reference proteome</keyword>
<gene>
    <name evidence="8" type="ORF">Sjap_014311</name>
</gene>
<dbReference type="Proteomes" id="UP001417504">
    <property type="component" value="Unassembled WGS sequence"/>
</dbReference>
<dbReference type="AlphaFoldDB" id="A0AAP0IZR5"/>
<keyword evidence="4 7" id="KW-0949">S-adenosyl-L-methionine</keyword>
<evidence type="ECO:0000256" key="6">
    <source>
        <dbReference type="ARBA" id="ARBA00022884"/>
    </source>
</evidence>